<evidence type="ECO:0000313" key="1">
    <source>
        <dbReference type="EMBL" id="KAK7315030.1"/>
    </source>
</evidence>
<dbReference type="Proteomes" id="UP001367508">
    <property type="component" value="Unassembled WGS sequence"/>
</dbReference>
<comment type="caution">
    <text evidence="1">The sequence shown here is derived from an EMBL/GenBank/DDBJ whole genome shotgun (WGS) entry which is preliminary data.</text>
</comment>
<dbReference type="EMBL" id="JAYMYQ010000008">
    <property type="protein sequence ID" value="KAK7315030.1"/>
    <property type="molecule type" value="Genomic_DNA"/>
</dbReference>
<accession>A0AAN9KCM1</accession>
<organism evidence="1 2">
    <name type="scientific">Canavalia gladiata</name>
    <name type="common">Sword bean</name>
    <name type="synonym">Dolichos gladiatus</name>
    <dbReference type="NCBI Taxonomy" id="3824"/>
    <lineage>
        <taxon>Eukaryota</taxon>
        <taxon>Viridiplantae</taxon>
        <taxon>Streptophyta</taxon>
        <taxon>Embryophyta</taxon>
        <taxon>Tracheophyta</taxon>
        <taxon>Spermatophyta</taxon>
        <taxon>Magnoliopsida</taxon>
        <taxon>eudicotyledons</taxon>
        <taxon>Gunneridae</taxon>
        <taxon>Pentapetalae</taxon>
        <taxon>rosids</taxon>
        <taxon>fabids</taxon>
        <taxon>Fabales</taxon>
        <taxon>Fabaceae</taxon>
        <taxon>Papilionoideae</taxon>
        <taxon>50 kb inversion clade</taxon>
        <taxon>NPAAA clade</taxon>
        <taxon>indigoferoid/millettioid clade</taxon>
        <taxon>Phaseoleae</taxon>
        <taxon>Canavalia</taxon>
    </lineage>
</organism>
<keyword evidence="2" id="KW-1185">Reference proteome</keyword>
<name>A0AAN9KCM1_CANGL</name>
<protein>
    <submittedName>
        <fullName evidence="1">Uncharacterized protein</fullName>
    </submittedName>
</protein>
<proteinExistence type="predicted"/>
<evidence type="ECO:0000313" key="2">
    <source>
        <dbReference type="Proteomes" id="UP001367508"/>
    </source>
</evidence>
<sequence>MVRLYFLVPKMNFPLTSKCCFHRPQWFQYLLLCQRIVRPQVPNTQLSFWNLELNSYHPPTIISQPFLSLYPSHQSTFDLS</sequence>
<dbReference type="AlphaFoldDB" id="A0AAN9KCM1"/>
<reference evidence="1 2" key="1">
    <citation type="submission" date="2024-01" db="EMBL/GenBank/DDBJ databases">
        <title>The genomes of 5 underutilized Papilionoideae crops provide insights into root nodulation and disease resistanc.</title>
        <authorList>
            <person name="Jiang F."/>
        </authorList>
    </citation>
    <scope>NUCLEOTIDE SEQUENCE [LARGE SCALE GENOMIC DNA]</scope>
    <source>
        <strain evidence="1">LVBAO_FW01</strain>
        <tissue evidence="1">Leaves</tissue>
    </source>
</reference>
<gene>
    <name evidence="1" type="ORF">VNO77_33562</name>
</gene>